<dbReference type="EMBL" id="PFQB01000025">
    <property type="protein sequence ID" value="PJA15132.1"/>
    <property type="molecule type" value="Genomic_DNA"/>
</dbReference>
<dbReference type="GO" id="GO:0006487">
    <property type="term" value="P:protein N-linked glycosylation"/>
    <property type="evidence" value="ECO:0007669"/>
    <property type="project" value="TreeGrafter"/>
</dbReference>
<dbReference type="SUPFAM" id="SSF53448">
    <property type="entry name" value="Nucleotide-diphospho-sugar transferases"/>
    <property type="match status" value="1"/>
</dbReference>
<organism evidence="2 3">
    <name type="scientific">Candidatus Dojkabacteria bacterium CG_4_10_14_0_2_um_filter_Dojkabacteria_WS6_41_15</name>
    <dbReference type="NCBI Taxonomy" id="2014249"/>
    <lineage>
        <taxon>Bacteria</taxon>
        <taxon>Candidatus Dojkabacteria</taxon>
    </lineage>
</organism>
<gene>
    <name evidence="2" type="ORF">COX64_01170</name>
</gene>
<proteinExistence type="predicted"/>
<dbReference type="Pfam" id="PF00535">
    <property type="entry name" value="Glycos_transf_2"/>
    <property type="match status" value="1"/>
</dbReference>
<dbReference type="Gene3D" id="3.90.550.10">
    <property type="entry name" value="Spore Coat Polysaccharide Biosynthesis Protein SpsA, Chain A"/>
    <property type="match status" value="1"/>
</dbReference>
<protein>
    <recommendedName>
        <fullName evidence="1">Glycosyltransferase 2-like domain-containing protein</fullName>
    </recommendedName>
</protein>
<accession>A0A2M7W2R6</accession>
<feature type="domain" description="Glycosyltransferase 2-like" evidence="1">
    <location>
        <begin position="5"/>
        <end position="177"/>
    </location>
</feature>
<sequence>MVKFSLVIPAKNEEKRILLPLLDYYVSLHRRFGAHNFEILITVNNTTDDTVQIVKRLTKALHCKEIKVYDLGTTKGKGESILQGIRKAKGKIVGFIDADGSSSGHELMKAYSWLGSHPQADSIIASRYMTGSHIIGDRPLQRKIASKILHSLIKGLFRTKYHDFFCGLKLFKRKTINTILTETSAYGWGFDVSLIMTLLTHGYSVKEMPTSWIDREYSKVNILKYGMKVLRELFTVYLQERARVRIAPNPVTV</sequence>
<reference evidence="3" key="1">
    <citation type="submission" date="2017-09" db="EMBL/GenBank/DDBJ databases">
        <title>Depth-based differentiation of microbial function through sediment-hosted aquifers and enrichment of novel symbionts in the deep terrestrial subsurface.</title>
        <authorList>
            <person name="Probst A.J."/>
            <person name="Ladd B."/>
            <person name="Jarett J.K."/>
            <person name="Geller-Mcgrath D.E."/>
            <person name="Sieber C.M.K."/>
            <person name="Emerson J.B."/>
            <person name="Anantharaman K."/>
            <person name="Thomas B.C."/>
            <person name="Malmstrom R."/>
            <person name="Stieglmeier M."/>
            <person name="Klingl A."/>
            <person name="Woyke T."/>
            <person name="Ryan C.M."/>
            <person name="Banfield J.F."/>
        </authorList>
    </citation>
    <scope>NUCLEOTIDE SEQUENCE [LARGE SCALE GENOMIC DNA]</scope>
</reference>
<dbReference type="Proteomes" id="UP000228952">
    <property type="component" value="Unassembled WGS sequence"/>
</dbReference>
<name>A0A2M7W2R6_9BACT</name>
<dbReference type="PANTHER" id="PTHR10859">
    <property type="entry name" value="GLYCOSYL TRANSFERASE"/>
    <property type="match status" value="1"/>
</dbReference>
<evidence type="ECO:0000313" key="3">
    <source>
        <dbReference type="Proteomes" id="UP000228952"/>
    </source>
</evidence>
<dbReference type="InterPro" id="IPR001173">
    <property type="entry name" value="Glyco_trans_2-like"/>
</dbReference>
<dbReference type="AlphaFoldDB" id="A0A2M7W2R6"/>
<comment type="caution">
    <text evidence="2">The sequence shown here is derived from an EMBL/GenBank/DDBJ whole genome shotgun (WGS) entry which is preliminary data.</text>
</comment>
<evidence type="ECO:0000259" key="1">
    <source>
        <dbReference type="Pfam" id="PF00535"/>
    </source>
</evidence>
<evidence type="ECO:0000313" key="2">
    <source>
        <dbReference type="EMBL" id="PJA15132.1"/>
    </source>
</evidence>
<dbReference type="PANTHER" id="PTHR10859:SF91">
    <property type="entry name" value="DOLICHYL-PHOSPHATE BETA-GLUCOSYLTRANSFERASE"/>
    <property type="match status" value="1"/>
</dbReference>
<dbReference type="InterPro" id="IPR029044">
    <property type="entry name" value="Nucleotide-diphossugar_trans"/>
</dbReference>